<comment type="caution">
    <text evidence="2">The sequence shown here is derived from an EMBL/GenBank/DDBJ whole genome shotgun (WGS) entry which is preliminary data.</text>
</comment>
<name>A0A5C8ZEU1_9ACTN</name>
<feature type="region of interest" description="Disordered" evidence="1">
    <location>
        <begin position="88"/>
        <end position="143"/>
    </location>
</feature>
<dbReference type="RefSeq" id="WP_147926737.1">
    <property type="nucleotide sequence ID" value="NZ_VKAC01000007.1"/>
</dbReference>
<feature type="compositionally biased region" description="Polar residues" evidence="1">
    <location>
        <begin position="305"/>
        <end position="314"/>
    </location>
</feature>
<feature type="compositionally biased region" description="Low complexity" evidence="1">
    <location>
        <begin position="116"/>
        <end position="140"/>
    </location>
</feature>
<dbReference type="AlphaFoldDB" id="A0A5C8ZEU1"/>
<keyword evidence="3" id="KW-1185">Reference proteome</keyword>
<gene>
    <name evidence="2" type="ORF">FMM08_12630</name>
</gene>
<feature type="region of interest" description="Disordered" evidence="1">
    <location>
        <begin position="285"/>
        <end position="314"/>
    </location>
</feature>
<evidence type="ECO:0000313" key="2">
    <source>
        <dbReference type="EMBL" id="TXR55681.1"/>
    </source>
</evidence>
<feature type="compositionally biased region" description="Low complexity" evidence="1">
    <location>
        <begin position="94"/>
        <end position="104"/>
    </location>
</feature>
<dbReference type="EMBL" id="VKAC01000007">
    <property type="protein sequence ID" value="TXR55681.1"/>
    <property type="molecule type" value="Genomic_DNA"/>
</dbReference>
<proteinExistence type="predicted"/>
<accession>A0A5C8ZEU1</accession>
<evidence type="ECO:0000256" key="1">
    <source>
        <dbReference type="SAM" id="MobiDB-lite"/>
    </source>
</evidence>
<organism evidence="2 3">
    <name type="scientific">Quadrisphaera setariae</name>
    <dbReference type="NCBI Taxonomy" id="2593304"/>
    <lineage>
        <taxon>Bacteria</taxon>
        <taxon>Bacillati</taxon>
        <taxon>Actinomycetota</taxon>
        <taxon>Actinomycetes</taxon>
        <taxon>Kineosporiales</taxon>
        <taxon>Kineosporiaceae</taxon>
        <taxon>Quadrisphaera</taxon>
    </lineage>
</organism>
<dbReference type="Proteomes" id="UP000321234">
    <property type="component" value="Unassembled WGS sequence"/>
</dbReference>
<sequence length="314" mass="31202">MAPPEQHPATDELAMVAVAPDDPRLERVRAHVRRCAACAEEVAQLSAAVAPGPNGPARRLPAPSVWEGIAAATGVRSAPDEAAVLRSLDDGDGSARSGSAGARAVPAPDPVGTSLTAPPAGTGQTTPPSSSSPAVPGLPAQRSRQRWSTPVLLGAAGLALVVGATSGALVASRTRDPGAAVSDPVAGAVVVSTAQLRPLAADQGAWTGTAEVVTREDGQGRRVLVSTEGLPPVQGAAYEVWLLDATTGGVVSLGALAEGRSPQGGYVLPDGVDLARFSEVDVSAEPLDGQAGHSGVSELRGALTTDATASTVSA</sequence>
<dbReference type="OrthoDB" id="4328740at2"/>
<reference evidence="2 3" key="1">
    <citation type="submission" date="2019-07" db="EMBL/GenBank/DDBJ databases">
        <title>Quadrisphaera sp. strain DD2A genome sequencing and assembly.</title>
        <authorList>
            <person name="Kim I."/>
        </authorList>
    </citation>
    <scope>NUCLEOTIDE SEQUENCE [LARGE SCALE GENOMIC DNA]</scope>
    <source>
        <strain evidence="2 3">DD2A</strain>
    </source>
</reference>
<protein>
    <submittedName>
        <fullName evidence="2">Anti-sigma factor</fullName>
    </submittedName>
</protein>
<evidence type="ECO:0000313" key="3">
    <source>
        <dbReference type="Proteomes" id="UP000321234"/>
    </source>
</evidence>